<name>A0A8J1YAK6_OWEFU</name>
<reference evidence="2" key="1">
    <citation type="submission" date="2022-03" db="EMBL/GenBank/DDBJ databases">
        <authorList>
            <person name="Martin C."/>
        </authorList>
    </citation>
    <scope>NUCLEOTIDE SEQUENCE</scope>
</reference>
<gene>
    <name evidence="2" type="ORF">OFUS_LOCUS296</name>
</gene>
<dbReference type="EMBL" id="CAIIXF020000001">
    <property type="protein sequence ID" value="CAH1772548.1"/>
    <property type="molecule type" value="Genomic_DNA"/>
</dbReference>
<sequence length="539" mass="60832">MKAISFLWKSKKNRKKSKIQETAVDGFGATLCQSINKYDNTSCVDALTIYENDTPTNTLKYRGDAINPNVSQKSSLREDPKFTTRFSLTHKRKRTISNNESSISVRFEDFDFLDDEDCGPCSTLNVEENNIISERTRVSFPDQDLNAIMNPYYGNPASAVHYGPQQSLTVYNYGGQEQLAPYPQWQYTQGQGRTQANMQQWLGWRQQMNDRLATQSVSRQTIGSTIEDGFGVPPMNSVLSQVYHKNVMQTPLSKKDYLMYGLPRVALQNHNYYGNNYQYNNNAKKTQYKPQCTADIINHEVPPTTMHPLNEEDSDDEYSGGSEQSLHIGRAPAVQSRLFSKTSRAAARQRREVQPSAIFGKLDADINDRKPISRSSSKVSELAKRFDGHQSAMPRRRGPSTSTCTSNIVPQGPPLPPILRSHQIQHETNTKVSYSDDESSEDDSISDKRGQSVFRGRNFNIPTISSSPKLRRLPEPNTTPGEPEPVYLKQPKRNFVIEKPRLEKKYPRIPSPNASPPAENGKNDGDGSIKSLTNPFGWM</sequence>
<feature type="compositionally biased region" description="Basic and acidic residues" evidence="1">
    <location>
        <begin position="495"/>
        <end position="506"/>
    </location>
</feature>
<protein>
    <submittedName>
        <fullName evidence="2">Uncharacterized protein</fullName>
    </submittedName>
</protein>
<feature type="compositionally biased region" description="Polar residues" evidence="1">
    <location>
        <begin position="399"/>
        <end position="409"/>
    </location>
</feature>
<dbReference type="AlphaFoldDB" id="A0A8J1YAK6"/>
<accession>A0A8J1YAK6</accession>
<dbReference type="Proteomes" id="UP000749559">
    <property type="component" value="Unassembled WGS sequence"/>
</dbReference>
<feature type="region of interest" description="Disordered" evidence="1">
    <location>
        <begin position="368"/>
        <end position="539"/>
    </location>
</feature>
<proteinExistence type="predicted"/>
<feature type="region of interest" description="Disordered" evidence="1">
    <location>
        <begin position="301"/>
        <end position="326"/>
    </location>
</feature>
<feature type="compositionally biased region" description="Polar residues" evidence="1">
    <location>
        <begin position="530"/>
        <end position="539"/>
    </location>
</feature>
<evidence type="ECO:0000313" key="3">
    <source>
        <dbReference type="Proteomes" id="UP000749559"/>
    </source>
</evidence>
<evidence type="ECO:0000313" key="2">
    <source>
        <dbReference type="EMBL" id="CAH1772548.1"/>
    </source>
</evidence>
<comment type="caution">
    <text evidence="2">The sequence shown here is derived from an EMBL/GenBank/DDBJ whole genome shotgun (WGS) entry which is preliminary data.</text>
</comment>
<organism evidence="2 3">
    <name type="scientific">Owenia fusiformis</name>
    <name type="common">Polychaete worm</name>
    <dbReference type="NCBI Taxonomy" id="6347"/>
    <lineage>
        <taxon>Eukaryota</taxon>
        <taxon>Metazoa</taxon>
        <taxon>Spiralia</taxon>
        <taxon>Lophotrochozoa</taxon>
        <taxon>Annelida</taxon>
        <taxon>Polychaeta</taxon>
        <taxon>Sedentaria</taxon>
        <taxon>Canalipalpata</taxon>
        <taxon>Sabellida</taxon>
        <taxon>Oweniida</taxon>
        <taxon>Oweniidae</taxon>
        <taxon>Owenia</taxon>
    </lineage>
</organism>
<evidence type="ECO:0000256" key="1">
    <source>
        <dbReference type="SAM" id="MobiDB-lite"/>
    </source>
</evidence>
<keyword evidence="3" id="KW-1185">Reference proteome</keyword>
<feature type="compositionally biased region" description="Acidic residues" evidence="1">
    <location>
        <begin position="435"/>
        <end position="444"/>
    </location>
</feature>
<feature type="compositionally biased region" description="Low complexity" evidence="1">
    <location>
        <begin position="475"/>
        <end position="485"/>
    </location>
</feature>